<evidence type="ECO:0000313" key="6">
    <source>
        <dbReference type="EMBL" id="VEU23466.1"/>
    </source>
</evidence>
<dbReference type="InParanoid" id="A0A448YRD7"/>
<evidence type="ECO:0000256" key="3">
    <source>
        <dbReference type="ARBA" id="ARBA00022490"/>
    </source>
</evidence>
<dbReference type="PANTHER" id="PTHR21373:SF0">
    <property type="entry name" value="N-ALPHA-ACETYLTRANSFERASE 35, NATC AUXILIARY SUBUNIT"/>
    <property type="match status" value="1"/>
</dbReference>
<accession>A0A448YRD7</accession>
<comment type="subcellular location">
    <subcellularLocation>
        <location evidence="1">Cytoplasm</location>
    </subcellularLocation>
</comment>
<dbReference type="InterPro" id="IPR057983">
    <property type="entry name" value="NAA35-like_N"/>
</dbReference>
<dbReference type="AlphaFoldDB" id="A0A448YRD7"/>
<dbReference type="PANTHER" id="PTHR21373">
    <property type="entry name" value="GLUCOSE REPRESSIBLE PROTEIN MAK10"/>
    <property type="match status" value="1"/>
</dbReference>
<name>A0A448YRD7_BRENA</name>
<gene>
    <name evidence="6" type="ORF">BRENAR_LOCUS4196</name>
</gene>
<organism evidence="6 7">
    <name type="scientific">Brettanomyces naardenensis</name>
    <name type="common">Yeast</name>
    <dbReference type="NCBI Taxonomy" id="13370"/>
    <lineage>
        <taxon>Eukaryota</taxon>
        <taxon>Fungi</taxon>
        <taxon>Dikarya</taxon>
        <taxon>Ascomycota</taxon>
        <taxon>Saccharomycotina</taxon>
        <taxon>Pichiomycetes</taxon>
        <taxon>Pichiales</taxon>
        <taxon>Pichiaceae</taxon>
        <taxon>Brettanomyces</taxon>
    </lineage>
</organism>
<reference evidence="6 7" key="1">
    <citation type="submission" date="2018-12" db="EMBL/GenBank/DDBJ databases">
        <authorList>
            <person name="Tiukova I."/>
            <person name="Dainat J."/>
        </authorList>
    </citation>
    <scope>NUCLEOTIDE SEQUENCE [LARGE SCALE GENOMIC DNA]</scope>
</reference>
<evidence type="ECO:0000313" key="7">
    <source>
        <dbReference type="Proteomes" id="UP000290900"/>
    </source>
</evidence>
<feature type="domain" description="NAA35-like N-terminal" evidence="4">
    <location>
        <begin position="40"/>
        <end position="202"/>
    </location>
</feature>
<evidence type="ECO:0000256" key="1">
    <source>
        <dbReference type="ARBA" id="ARBA00004496"/>
    </source>
</evidence>
<evidence type="ECO:0000259" key="4">
    <source>
        <dbReference type="Pfam" id="PF04112"/>
    </source>
</evidence>
<keyword evidence="3" id="KW-0963">Cytoplasm</keyword>
<dbReference type="Pfam" id="PF04112">
    <property type="entry name" value="Mak10"/>
    <property type="match status" value="1"/>
</dbReference>
<evidence type="ECO:0000256" key="2">
    <source>
        <dbReference type="ARBA" id="ARBA00006289"/>
    </source>
</evidence>
<dbReference type="FunCoup" id="A0A448YRD7">
    <property type="interactions" value="615"/>
</dbReference>
<protein>
    <submittedName>
        <fullName evidence="6">DEKNAAC104462</fullName>
    </submittedName>
</protein>
<dbReference type="Proteomes" id="UP000290900">
    <property type="component" value="Unassembled WGS sequence"/>
</dbReference>
<proteinExistence type="inferred from homology"/>
<dbReference type="InterPro" id="IPR007244">
    <property type="entry name" value="Naa35_N"/>
</dbReference>
<feature type="domain" description="NAA35-like TPR repeats" evidence="5">
    <location>
        <begin position="371"/>
        <end position="769"/>
    </location>
</feature>
<sequence length="788" mass="90709">MTEQIQRQIDRLGLQDPPDPPDEADVTDEFFSIVEQIPYGSVIKSKQFKLLHGTHALEVMNPKLDSSLLKVVEFDLDSVQDIDEVNSVICQLFEALTAWLDNNSLSVSVFSCAYIEKLLVNYGKFGKGNLSFYDSPPAPINMDESGASDVLLNIVLRPFCVCLIQFVKFVVKLGLAGVIYEEEDLNTQTMDLDLLQNVDPKESLKELENSIRWLEKRDHIDGYNFCLRLLRLLSLLLQIPSLLDIRLEPYRCQQNAVQANSLTSISNSLSECFILLQSLQKSSSYVAQLPKLTGCFSTNPQKRLNNRSPPKPVVLLSYDEALDSLKKLVSDSLLVLNLTKTRNSIQLVEFLSCCMNQRESTNDEEDVSGLHVVARAWLQLFLIRDDEGIMGSPTYNIGSFLYDFMLKICVQDAKILDGTDETVDTKIRALLTDLKVPFYNFLTCVSQNPSRQRQFVSKELVYWDKFQVESENLEASVNASIPDNFDGASFPVLPIASFVYYAKLVRMISFMLESVELNLFKDLRELNVGYWLTSYLIDYLIQHINRLLDVCRLRQRQLAAFPKRIKKAKTDKKRRLREEYERKKMHAEQFVQTTNYLAYQVSRYSIYRNMIELKLVHLQMLNYYGYMKLPKLCKVSEELLFGLQLKPFQSIGIPQLPSFSDYKDAMQKFNDAYGEVIKNKDFKYFRRLVKTKTADLNGFFKSIQPQLTTLDFPSFLGDLIRKDLTELKRSSIYSELALNELIKLLEEDPSNSEKLSTSIQRLGHHLYFPKLNTKVKEKTAIDHYHAAQ</sequence>
<dbReference type="Pfam" id="PF25789">
    <property type="entry name" value="TPR_NAA35"/>
    <property type="match status" value="1"/>
</dbReference>
<dbReference type="STRING" id="13370.A0A448YRD7"/>
<dbReference type="InterPro" id="IPR057982">
    <property type="entry name" value="TPR_NAA35"/>
</dbReference>
<dbReference type="GO" id="GO:0031417">
    <property type="term" value="C:NatC complex"/>
    <property type="evidence" value="ECO:0007669"/>
    <property type="project" value="InterPro"/>
</dbReference>
<keyword evidence="7" id="KW-1185">Reference proteome</keyword>
<evidence type="ECO:0000259" key="5">
    <source>
        <dbReference type="Pfam" id="PF25789"/>
    </source>
</evidence>
<comment type="similarity">
    <text evidence="2">Belongs to the MAK10 family.</text>
</comment>
<dbReference type="EMBL" id="CAACVR010000045">
    <property type="protein sequence ID" value="VEU23466.1"/>
    <property type="molecule type" value="Genomic_DNA"/>
</dbReference>
<dbReference type="OrthoDB" id="269405at2759"/>